<name>A0A0C2WNS2_SERVB</name>
<dbReference type="HOGENOM" id="CLU_1332653_0_0_1"/>
<accession>A0A0C2WNS2</accession>
<protein>
    <submittedName>
        <fullName evidence="2">Uncharacterized protein</fullName>
    </submittedName>
</protein>
<sequence length="206" mass="23825">MDVGSMVSMLKSTPESENASHGGGEVQRGEREKKIKKLFGYLAANTYVSRVSDSPKPTIQFPACPRSQIYGRLFISFDFTFHSKRICKQLLGIFCDFWFHVKFHDQESWCSSGYSALAKRLMPPPRIQNPWCRDERSMAFMEPQREKNPRCVAYTRLKASPWRYLTSIFKQSNPPPITIVDRSLLCTVPKPLVESARRVYHTWSVH</sequence>
<dbReference type="AlphaFoldDB" id="A0A0C2WNS2"/>
<feature type="region of interest" description="Disordered" evidence="1">
    <location>
        <begin position="10"/>
        <end position="31"/>
    </location>
</feature>
<reference evidence="2 3" key="1">
    <citation type="submission" date="2014-04" db="EMBL/GenBank/DDBJ databases">
        <authorList>
            <consortium name="DOE Joint Genome Institute"/>
            <person name="Kuo A."/>
            <person name="Zuccaro A."/>
            <person name="Kohler A."/>
            <person name="Nagy L.G."/>
            <person name="Floudas D."/>
            <person name="Copeland A."/>
            <person name="Barry K.W."/>
            <person name="Cichocki N."/>
            <person name="Veneault-Fourrey C."/>
            <person name="LaButti K."/>
            <person name="Lindquist E.A."/>
            <person name="Lipzen A."/>
            <person name="Lundell T."/>
            <person name="Morin E."/>
            <person name="Murat C."/>
            <person name="Sun H."/>
            <person name="Tunlid A."/>
            <person name="Henrissat B."/>
            <person name="Grigoriev I.V."/>
            <person name="Hibbett D.S."/>
            <person name="Martin F."/>
            <person name="Nordberg H.P."/>
            <person name="Cantor M.N."/>
            <person name="Hua S.X."/>
        </authorList>
    </citation>
    <scope>NUCLEOTIDE SEQUENCE [LARGE SCALE GENOMIC DNA]</scope>
    <source>
        <strain evidence="2 3">MAFF 305830</strain>
    </source>
</reference>
<organism evidence="2 3">
    <name type="scientific">Serendipita vermifera MAFF 305830</name>
    <dbReference type="NCBI Taxonomy" id="933852"/>
    <lineage>
        <taxon>Eukaryota</taxon>
        <taxon>Fungi</taxon>
        <taxon>Dikarya</taxon>
        <taxon>Basidiomycota</taxon>
        <taxon>Agaricomycotina</taxon>
        <taxon>Agaricomycetes</taxon>
        <taxon>Sebacinales</taxon>
        <taxon>Serendipitaceae</taxon>
        <taxon>Serendipita</taxon>
    </lineage>
</organism>
<feature type="compositionally biased region" description="Polar residues" evidence="1">
    <location>
        <begin position="10"/>
        <end position="19"/>
    </location>
</feature>
<dbReference type="EMBL" id="KN824296">
    <property type="protein sequence ID" value="KIM27883.1"/>
    <property type="molecule type" value="Genomic_DNA"/>
</dbReference>
<evidence type="ECO:0000313" key="3">
    <source>
        <dbReference type="Proteomes" id="UP000054097"/>
    </source>
</evidence>
<gene>
    <name evidence="2" type="ORF">M408DRAFT_160636</name>
</gene>
<keyword evidence="3" id="KW-1185">Reference proteome</keyword>
<dbReference type="Proteomes" id="UP000054097">
    <property type="component" value="Unassembled WGS sequence"/>
</dbReference>
<reference evidence="3" key="2">
    <citation type="submission" date="2015-01" db="EMBL/GenBank/DDBJ databases">
        <title>Evolutionary Origins and Diversification of the Mycorrhizal Mutualists.</title>
        <authorList>
            <consortium name="DOE Joint Genome Institute"/>
            <consortium name="Mycorrhizal Genomics Consortium"/>
            <person name="Kohler A."/>
            <person name="Kuo A."/>
            <person name="Nagy L.G."/>
            <person name="Floudas D."/>
            <person name="Copeland A."/>
            <person name="Barry K.W."/>
            <person name="Cichocki N."/>
            <person name="Veneault-Fourrey C."/>
            <person name="LaButti K."/>
            <person name="Lindquist E.A."/>
            <person name="Lipzen A."/>
            <person name="Lundell T."/>
            <person name="Morin E."/>
            <person name="Murat C."/>
            <person name="Riley R."/>
            <person name="Ohm R."/>
            <person name="Sun H."/>
            <person name="Tunlid A."/>
            <person name="Henrissat B."/>
            <person name="Grigoriev I.V."/>
            <person name="Hibbett D.S."/>
            <person name="Martin F."/>
        </authorList>
    </citation>
    <scope>NUCLEOTIDE SEQUENCE [LARGE SCALE GENOMIC DNA]</scope>
    <source>
        <strain evidence="3">MAFF 305830</strain>
    </source>
</reference>
<evidence type="ECO:0000256" key="1">
    <source>
        <dbReference type="SAM" id="MobiDB-lite"/>
    </source>
</evidence>
<proteinExistence type="predicted"/>
<evidence type="ECO:0000313" key="2">
    <source>
        <dbReference type="EMBL" id="KIM27883.1"/>
    </source>
</evidence>